<dbReference type="Gene3D" id="1.25.10.10">
    <property type="entry name" value="Leucine-rich Repeat Variant"/>
    <property type="match status" value="1"/>
</dbReference>
<evidence type="ECO:0000256" key="1">
    <source>
        <dbReference type="PROSITE-ProRule" id="PRU00259"/>
    </source>
</evidence>
<dbReference type="EMBL" id="UYRU01093208">
    <property type="protein sequence ID" value="VDN38483.1"/>
    <property type="molecule type" value="Genomic_DNA"/>
</dbReference>
<sequence>MVRSFVGGLEIIVSLLHSEHVNVRAAVCGAISKIAMDEENLAVITDHGVVPLISSLSHTVNRNNCLVCLFCLKSSNVLCFYAFNSFGLILYACLFCIYPGRV</sequence>
<accession>A0A3P7NN05</accession>
<reference evidence="3 4" key="1">
    <citation type="submission" date="2018-11" db="EMBL/GenBank/DDBJ databases">
        <authorList>
            <consortium name="Pathogen Informatics"/>
        </authorList>
    </citation>
    <scope>NUCLEOTIDE SEQUENCE [LARGE SCALE GENOMIC DNA]</scope>
</reference>
<dbReference type="OrthoDB" id="1683831at2759"/>
<dbReference type="PANTHER" id="PTHR46241">
    <property type="entry name" value="ARMADILLO REPEAT-CONTAINING PROTEIN 4 ARMC4"/>
    <property type="match status" value="1"/>
</dbReference>
<dbReference type="Pfam" id="PF00514">
    <property type="entry name" value="Arm"/>
    <property type="match status" value="1"/>
</dbReference>
<dbReference type="InterPro" id="IPR000225">
    <property type="entry name" value="Armadillo"/>
</dbReference>
<proteinExistence type="predicted"/>
<gene>
    <name evidence="3" type="ORF">DILT_LOCUS17615</name>
</gene>
<keyword evidence="2" id="KW-1133">Transmembrane helix</keyword>
<protein>
    <recommendedName>
        <fullName evidence="5">Armadillo repeat-containing domain-containing protein</fullName>
    </recommendedName>
</protein>
<dbReference type="SUPFAM" id="SSF48371">
    <property type="entry name" value="ARM repeat"/>
    <property type="match status" value="1"/>
</dbReference>
<dbReference type="InterPro" id="IPR011989">
    <property type="entry name" value="ARM-like"/>
</dbReference>
<keyword evidence="2" id="KW-0472">Membrane</keyword>
<organism evidence="3 4">
    <name type="scientific">Dibothriocephalus latus</name>
    <name type="common">Fish tapeworm</name>
    <name type="synonym">Diphyllobothrium latum</name>
    <dbReference type="NCBI Taxonomy" id="60516"/>
    <lineage>
        <taxon>Eukaryota</taxon>
        <taxon>Metazoa</taxon>
        <taxon>Spiralia</taxon>
        <taxon>Lophotrochozoa</taxon>
        <taxon>Platyhelminthes</taxon>
        <taxon>Cestoda</taxon>
        <taxon>Eucestoda</taxon>
        <taxon>Diphyllobothriidea</taxon>
        <taxon>Diphyllobothriidae</taxon>
        <taxon>Dibothriocephalus</taxon>
    </lineage>
</organism>
<feature type="repeat" description="ARM" evidence="1">
    <location>
        <begin position="7"/>
        <end position="49"/>
    </location>
</feature>
<keyword evidence="4" id="KW-1185">Reference proteome</keyword>
<evidence type="ECO:0000313" key="4">
    <source>
        <dbReference type="Proteomes" id="UP000281553"/>
    </source>
</evidence>
<feature type="transmembrane region" description="Helical" evidence="2">
    <location>
        <begin position="78"/>
        <end position="100"/>
    </location>
</feature>
<keyword evidence="2" id="KW-0812">Transmembrane</keyword>
<dbReference type="InterPro" id="IPR016024">
    <property type="entry name" value="ARM-type_fold"/>
</dbReference>
<evidence type="ECO:0000313" key="3">
    <source>
        <dbReference type="EMBL" id="VDN38483.1"/>
    </source>
</evidence>
<evidence type="ECO:0000256" key="2">
    <source>
        <dbReference type="SAM" id="Phobius"/>
    </source>
</evidence>
<dbReference type="PROSITE" id="PS50176">
    <property type="entry name" value="ARM_REPEAT"/>
    <property type="match status" value="1"/>
</dbReference>
<dbReference type="AlphaFoldDB" id="A0A3P7NN05"/>
<name>A0A3P7NN05_DIBLA</name>
<dbReference type="PANTHER" id="PTHR46241:SF1">
    <property type="entry name" value="OUTER DYNEIN ARM-DOCKING COMPLEX SUBUNIT 2"/>
    <property type="match status" value="1"/>
</dbReference>
<evidence type="ECO:0008006" key="5">
    <source>
        <dbReference type="Google" id="ProtNLM"/>
    </source>
</evidence>
<dbReference type="Proteomes" id="UP000281553">
    <property type="component" value="Unassembled WGS sequence"/>
</dbReference>